<dbReference type="SUPFAM" id="SSF74788">
    <property type="entry name" value="Cullin repeat-like"/>
    <property type="match status" value="1"/>
</dbReference>
<dbReference type="Gramene" id="OE9A016560T1">
    <property type="protein sequence ID" value="OE9A016560C1"/>
    <property type="gene ID" value="OE9A016560"/>
</dbReference>
<dbReference type="InterPro" id="IPR016159">
    <property type="entry name" value="Cullin_repeat-like_dom_sf"/>
</dbReference>
<evidence type="ECO:0000256" key="1">
    <source>
        <dbReference type="SAM" id="MobiDB-lite"/>
    </source>
</evidence>
<dbReference type="PANTHER" id="PTHR12542">
    <property type="entry name" value="EXOCYST COMPLEX PROTEIN EXO70"/>
    <property type="match status" value="1"/>
</dbReference>
<dbReference type="InterPro" id="IPR004140">
    <property type="entry name" value="Exo70"/>
</dbReference>
<dbReference type="OrthoDB" id="1432752at2759"/>
<dbReference type="AlphaFoldDB" id="A0A8S0QSV5"/>
<dbReference type="PANTHER" id="PTHR12542:SF96">
    <property type="entry name" value="EXOCYST COMPLEX COMPONENT EXO70B1"/>
    <property type="match status" value="1"/>
</dbReference>
<dbReference type="EMBL" id="CACTIH010001919">
    <property type="protein sequence ID" value="CAA2968720.1"/>
    <property type="molecule type" value="Genomic_DNA"/>
</dbReference>
<organism evidence="2 3">
    <name type="scientific">Olea europaea subsp. europaea</name>
    <dbReference type="NCBI Taxonomy" id="158383"/>
    <lineage>
        <taxon>Eukaryota</taxon>
        <taxon>Viridiplantae</taxon>
        <taxon>Streptophyta</taxon>
        <taxon>Embryophyta</taxon>
        <taxon>Tracheophyta</taxon>
        <taxon>Spermatophyta</taxon>
        <taxon>Magnoliopsida</taxon>
        <taxon>eudicotyledons</taxon>
        <taxon>Gunneridae</taxon>
        <taxon>Pentapetalae</taxon>
        <taxon>asterids</taxon>
        <taxon>lamiids</taxon>
        <taxon>Lamiales</taxon>
        <taxon>Oleaceae</taxon>
        <taxon>Oleeae</taxon>
        <taxon>Olea</taxon>
    </lineage>
</organism>
<accession>A0A8S0QSV5</accession>
<evidence type="ECO:0000313" key="2">
    <source>
        <dbReference type="EMBL" id="CAA2968720.1"/>
    </source>
</evidence>
<protein>
    <submittedName>
        <fullName evidence="2">Exocyst complex component EXO70B1</fullName>
    </submittedName>
</protein>
<comment type="caution">
    <text evidence="2">The sequence shown here is derived from an EMBL/GenBank/DDBJ whole genome shotgun (WGS) entry which is preliminary data.</text>
</comment>
<feature type="region of interest" description="Disordered" evidence="1">
    <location>
        <begin position="45"/>
        <end position="80"/>
    </location>
</feature>
<evidence type="ECO:0000313" key="3">
    <source>
        <dbReference type="Proteomes" id="UP000594638"/>
    </source>
</evidence>
<dbReference type="GO" id="GO:0006887">
    <property type="term" value="P:exocytosis"/>
    <property type="evidence" value="ECO:0007669"/>
    <property type="project" value="InterPro"/>
</dbReference>
<sequence>MGTIGDLREIAKRMVAARYEKKCSHRYSTCRREFLEESLSRMGFQKPSIDEEHTPSHLSSARTTPPYATPHPRSVRDFAA</sequence>
<dbReference type="GO" id="GO:0000145">
    <property type="term" value="C:exocyst"/>
    <property type="evidence" value="ECO:0007669"/>
    <property type="project" value="InterPro"/>
</dbReference>
<dbReference type="Gene3D" id="1.20.1280.170">
    <property type="entry name" value="Exocyst complex component Exo70"/>
    <property type="match status" value="1"/>
</dbReference>
<gene>
    <name evidence="2" type="ORF">OLEA9_A016560</name>
</gene>
<proteinExistence type="predicted"/>
<keyword evidence="3" id="KW-1185">Reference proteome</keyword>
<reference evidence="2 3" key="1">
    <citation type="submission" date="2019-12" db="EMBL/GenBank/DDBJ databases">
        <authorList>
            <person name="Alioto T."/>
            <person name="Alioto T."/>
            <person name="Gomez Garrido J."/>
        </authorList>
    </citation>
    <scope>NUCLEOTIDE SEQUENCE [LARGE SCALE GENOMIC DNA]</scope>
</reference>
<dbReference type="Proteomes" id="UP000594638">
    <property type="component" value="Unassembled WGS sequence"/>
</dbReference>
<name>A0A8S0QSV5_OLEEU</name>